<dbReference type="Proteomes" id="UP000216998">
    <property type="component" value="Unassembled WGS sequence"/>
</dbReference>
<gene>
    <name evidence="2" type="ORF">CHU95_05265</name>
</gene>
<dbReference type="InterPro" id="IPR045538">
    <property type="entry name" value="CIS_TMP"/>
</dbReference>
<keyword evidence="3" id="KW-1185">Reference proteome</keyword>
<dbReference type="OrthoDB" id="499748at2"/>
<protein>
    <submittedName>
        <fullName evidence="2">Uncharacterized protein</fullName>
    </submittedName>
</protein>
<name>A0A255Z6D6_9PROT</name>
<organism evidence="2 3">
    <name type="scientific">Niveispirillum lacus</name>
    <dbReference type="NCBI Taxonomy" id="1981099"/>
    <lineage>
        <taxon>Bacteria</taxon>
        <taxon>Pseudomonadati</taxon>
        <taxon>Pseudomonadota</taxon>
        <taxon>Alphaproteobacteria</taxon>
        <taxon>Rhodospirillales</taxon>
        <taxon>Azospirillaceae</taxon>
        <taxon>Niveispirillum</taxon>
    </lineage>
</organism>
<dbReference type="Pfam" id="PF19268">
    <property type="entry name" value="CIS_TMP"/>
    <property type="match status" value="2"/>
</dbReference>
<feature type="region of interest" description="Disordered" evidence="1">
    <location>
        <begin position="104"/>
        <end position="123"/>
    </location>
</feature>
<evidence type="ECO:0000313" key="2">
    <source>
        <dbReference type="EMBL" id="OYQ36200.1"/>
    </source>
</evidence>
<dbReference type="EMBL" id="NOXU01000023">
    <property type="protein sequence ID" value="OYQ36200.1"/>
    <property type="molecule type" value="Genomic_DNA"/>
</dbReference>
<accession>A0A255Z6D6</accession>
<reference evidence="2 3" key="1">
    <citation type="submission" date="2017-07" db="EMBL/GenBank/DDBJ databases">
        <title>Niveispirillum cyanobacteriorum sp. nov., isolated from cyanobacterial aggregates in a eutrophic lake.</title>
        <authorList>
            <person name="Cai H."/>
        </authorList>
    </citation>
    <scope>NUCLEOTIDE SEQUENCE [LARGE SCALE GENOMIC DNA]</scope>
    <source>
        <strain evidence="3">TH1-14</strain>
    </source>
</reference>
<sequence length="1133" mass="127187">MITAPPSPHHLVARLVWDSAYDHPSSVREQQDWLSDFSHRLLPDLLARVFDRCCPTGQTWRCEHLEVDLGPILLSRASHDLPHRLATELTSALWRRFGSVTDAAPFSPGDTPQSPGATGDRARTAHDDIDLTDQDILALLEHLLLHGALPWWQKNRIAFLSLWTLALERDRPALQGLLRRIAVQEKVRLRLIWLLGLDRLPHLIMLADPTHADALVHWVNDLVARHLEDRLVQDDTTGFERAAWLALLTCLFTDRGSLFNLTDFARAHLRHLARHYGIAYETLLDRLARISERAAPTLPPRFLKLIRSILAIDLPVFAAGATASPTEGPVERDWHDWSQMLSRGQAERHINAHGSHAGGRVRFQTLFRILAARDGRRMVRTMLAAGAPAGPVLARFLDDPSLRRTVTLLQPNEAEFILAHVAHSQHLAQQRHWPRRAVWAVVLTFLLSEHTSRFERRLLVERTLREGCQRHGTDLATALDLLIAYAQVAGSDPRHYVLLQILLDLQAGLGPLAAGPTTRYRNRTTHRRAPDLAPPHGPAADDLDSEAALTAAQTMLSTGALPVCLVWKALRWRLRMGRTTTDLPAILRHMPLAGLWALLPSADLRRWLRAQPDRAHLLPQLSNVPAARRWLSRLVPPALRPVETLVDQAARWFGSAGQPPAPRPLLEPVLWQLALDPRGAAIAPPRFLAHCLLLWCQRLGRSVAATAMRGLAAPPSPLWQQAFGILLDWTEGHAIALPAPTASGKGRHEPPDAWGQWLATPQGQAQLVRLLCRQAAPALHRRHGISSLPAVGAPEQRLAMALYQWAWTRPDGFRRLLSKPWRRQALRPRLEARLRAALSLSHLLDLTGREPSASPSARRITRLVSEWQAWQRRLNLPHADRRETWLWRIVWQAWLDQDWRALEPARMLAAFRQFFLPQVGLNAAQLDIRLLAAQPPAAIRSAFPPHKLEKPTMASSPDATNTLIDNQRLKIANAGLVLLQSYLPILFDRLGLVRDQHFVSVDAQQRAVLALQVLATGFAEAEEPFLVLNKVLCGLQPADPVPVRADFTATDRAMMDSLLQAVIGHWPRCGASSLDGFRGNWLVRDGVLSDSTDHWNLTVQRRAYDLLLIQSPFSYAVIKLPWMAKALYVTWPT</sequence>
<evidence type="ECO:0000313" key="3">
    <source>
        <dbReference type="Proteomes" id="UP000216998"/>
    </source>
</evidence>
<proteinExistence type="predicted"/>
<comment type="caution">
    <text evidence="2">The sequence shown here is derived from an EMBL/GenBank/DDBJ whole genome shotgun (WGS) entry which is preliminary data.</text>
</comment>
<evidence type="ECO:0000256" key="1">
    <source>
        <dbReference type="SAM" id="MobiDB-lite"/>
    </source>
</evidence>
<dbReference type="RefSeq" id="WP_094454449.1">
    <property type="nucleotide sequence ID" value="NZ_NOXU01000023.1"/>
</dbReference>
<dbReference type="AlphaFoldDB" id="A0A255Z6D6"/>